<sequence>MSSPARCFLLCDASGAVVWVTMFGLGGYLFGESILYMSGWITLLFGAVTALAMIAAWLFIRSREERLSEETERALPGPLRPDPSRAGQT</sequence>
<gene>
    <name evidence="3" type="ORF">SAMN02745126_04411</name>
</gene>
<keyword evidence="4" id="KW-1185">Reference proteome</keyword>
<dbReference type="Proteomes" id="UP000190092">
    <property type="component" value="Unassembled WGS sequence"/>
</dbReference>
<keyword evidence="2" id="KW-1133">Transmembrane helix</keyword>
<dbReference type="EMBL" id="FUWJ01000007">
    <property type="protein sequence ID" value="SKA24509.1"/>
    <property type="molecule type" value="Genomic_DNA"/>
</dbReference>
<evidence type="ECO:0000313" key="3">
    <source>
        <dbReference type="EMBL" id="SKA24509.1"/>
    </source>
</evidence>
<evidence type="ECO:0008006" key="5">
    <source>
        <dbReference type="Google" id="ProtNLM"/>
    </source>
</evidence>
<organism evidence="3 4">
    <name type="scientific">Enhydrobacter aerosaccus</name>
    <dbReference type="NCBI Taxonomy" id="225324"/>
    <lineage>
        <taxon>Bacteria</taxon>
        <taxon>Pseudomonadati</taxon>
        <taxon>Pseudomonadota</taxon>
        <taxon>Alphaproteobacteria</taxon>
        <taxon>Hyphomicrobiales</taxon>
        <taxon>Enhydrobacter</taxon>
    </lineage>
</organism>
<feature type="transmembrane region" description="Helical" evidence="2">
    <location>
        <begin position="7"/>
        <end position="31"/>
    </location>
</feature>
<reference evidence="4" key="1">
    <citation type="submission" date="2017-02" db="EMBL/GenBank/DDBJ databases">
        <authorList>
            <person name="Varghese N."/>
            <person name="Submissions S."/>
        </authorList>
    </citation>
    <scope>NUCLEOTIDE SEQUENCE [LARGE SCALE GENOMIC DNA]</scope>
    <source>
        <strain evidence="4">ATCC 27094</strain>
    </source>
</reference>
<name>A0A1T4S8E6_9HYPH</name>
<evidence type="ECO:0000256" key="2">
    <source>
        <dbReference type="SAM" id="Phobius"/>
    </source>
</evidence>
<evidence type="ECO:0000313" key="4">
    <source>
        <dbReference type="Proteomes" id="UP000190092"/>
    </source>
</evidence>
<dbReference type="STRING" id="225324.SAMN02745126_04411"/>
<protein>
    <recommendedName>
        <fullName evidence="5">Membrane protein DedA, SNARE-associated domain</fullName>
    </recommendedName>
</protein>
<keyword evidence="2" id="KW-0472">Membrane</keyword>
<feature type="region of interest" description="Disordered" evidence="1">
    <location>
        <begin position="69"/>
        <end position="89"/>
    </location>
</feature>
<feature type="transmembrane region" description="Helical" evidence="2">
    <location>
        <begin position="37"/>
        <end position="60"/>
    </location>
</feature>
<dbReference type="AlphaFoldDB" id="A0A1T4S8E6"/>
<keyword evidence="2" id="KW-0812">Transmembrane</keyword>
<evidence type="ECO:0000256" key="1">
    <source>
        <dbReference type="SAM" id="MobiDB-lite"/>
    </source>
</evidence>
<accession>A0A1T4S8E6</accession>
<proteinExistence type="predicted"/>
<dbReference type="RefSeq" id="WP_231714909.1">
    <property type="nucleotide sequence ID" value="NZ_FUWJ01000007.1"/>
</dbReference>